<comment type="caution">
    <text evidence="1">The sequence shown here is derived from an EMBL/GenBank/DDBJ whole genome shotgun (WGS) entry which is preliminary data.</text>
</comment>
<organism evidence="1 2">
    <name type="scientific">Gossypium stocksii</name>
    <dbReference type="NCBI Taxonomy" id="47602"/>
    <lineage>
        <taxon>Eukaryota</taxon>
        <taxon>Viridiplantae</taxon>
        <taxon>Streptophyta</taxon>
        <taxon>Embryophyta</taxon>
        <taxon>Tracheophyta</taxon>
        <taxon>Spermatophyta</taxon>
        <taxon>Magnoliopsida</taxon>
        <taxon>eudicotyledons</taxon>
        <taxon>Gunneridae</taxon>
        <taxon>Pentapetalae</taxon>
        <taxon>rosids</taxon>
        <taxon>malvids</taxon>
        <taxon>Malvales</taxon>
        <taxon>Malvaceae</taxon>
        <taxon>Malvoideae</taxon>
        <taxon>Gossypium</taxon>
    </lineage>
</organism>
<evidence type="ECO:0000313" key="1">
    <source>
        <dbReference type="EMBL" id="KAH1114138.1"/>
    </source>
</evidence>
<sequence>MEHHFCVDIFYATIDSQLQELNEKFKEDIVELLMLCSVLGPQDYNKSFNNDNICKLAERFDPEDFS</sequence>
<dbReference type="EMBL" id="JAIQCV010000003">
    <property type="protein sequence ID" value="KAH1114138.1"/>
    <property type="molecule type" value="Genomic_DNA"/>
</dbReference>
<protein>
    <submittedName>
        <fullName evidence="1">Uncharacterized protein</fullName>
    </submittedName>
</protein>
<feature type="non-terminal residue" evidence="1">
    <location>
        <position position="66"/>
    </location>
</feature>
<dbReference type="OrthoDB" id="6778351at2759"/>
<gene>
    <name evidence="1" type="ORF">J1N35_007516</name>
</gene>
<dbReference type="AlphaFoldDB" id="A0A9D3W8P1"/>
<accession>A0A9D3W8P1</accession>
<dbReference type="Proteomes" id="UP000828251">
    <property type="component" value="Unassembled WGS sequence"/>
</dbReference>
<keyword evidence="2" id="KW-1185">Reference proteome</keyword>
<reference evidence="1 2" key="1">
    <citation type="journal article" date="2021" name="Plant Biotechnol. J.">
        <title>Multi-omics assisted identification of the key and species-specific regulatory components of drought-tolerant mechanisms in Gossypium stocksii.</title>
        <authorList>
            <person name="Yu D."/>
            <person name="Ke L."/>
            <person name="Zhang D."/>
            <person name="Wu Y."/>
            <person name="Sun Y."/>
            <person name="Mei J."/>
            <person name="Sun J."/>
            <person name="Sun Y."/>
        </authorList>
    </citation>
    <scope>NUCLEOTIDE SEQUENCE [LARGE SCALE GENOMIC DNA]</scope>
    <source>
        <strain evidence="2">cv. E1</strain>
        <tissue evidence="1">Leaf</tissue>
    </source>
</reference>
<evidence type="ECO:0000313" key="2">
    <source>
        <dbReference type="Proteomes" id="UP000828251"/>
    </source>
</evidence>
<proteinExistence type="predicted"/>
<name>A0A9D3W8P1_9ROSI</name>